<dbReference type="SUPFAM" id="SSF52172">
    <property type="entry name" value="CheY-like"/>
    <property type="match status" value="2"/>
</dbReference>
<feature type="domain" description="Response regulatory" evidence="14">
    <location>
        <begin position="1040"/>
        <end position="1161"/>
    </location>
</feature>
<dbReference type="Pfam" id="PF00072">
    <property type="entry name" value="Response_reg"/>
    <property type="match status" value="2"/>
</dbReference>
<gene>
    <name evidence="16" type="ORF">FAA97_00445</name>
</gene>
<keyword evidence="3 11" id="KW-0597">Phosphoprotein</keyword>
<dbReference type="SMART" id="SM00091">
    <property type="entry name" value="PAS"/>
    <property type="match status" value="6"/>
</dbReference>
<evidence type="ECO:0000256" key="3">
    <source>
        <dbReference type="ARBA" id="ARBA00022553"/>
    </source>
</evidence>
<feature type="coiled-coil region" evidence="12">
    <location>
        <begin position="642"/>
        <end position="669"/>
    </location>
</feature>
<dbReference type="PROSITE" id="PS50112">
    <property type="entry name" value="PAS"/>
    <property type="match status" value="2"/>
</dbReference>
<keyword evidence="17" id="KW-1185">Reference proteome</keyword>
<dbReference type="InterPro" id="IPR005467">
    <property type="entry name" value="His_kinase_dom"/>
</dbReference>
<dbReference type="CDD" id="cd17546">
    <property type="entry name" value="REC_hyHK_CKI1_RcsC-like"/>
    <property type="match status" value="1"/>
</dbReference>
<dbReference type="InterPro" id="IPR035965">
    <property type="entry name" value="PAS-like_dom_sf"/>
</dbReference>
<dbReference type="InterPro" id="IPR011006">
    <property type="entry name" value="CheY-like_superfamily"/>
</dbReference>
<keyword evidence="7" id="KW-0067">ATP-binding</keyword>
<evidence type="ECO:0000313" key="17">
    <source>
        <dbReference type="Proteomes" id="UP000308828"/>
    </source>
</evidence>
<dbReference type="Gene3D" id="3.40.50.2300">
    <property type="match status" value="2"/>
</dbReference>
<evidence type="ECO:0000256" key="11">
    <source>
        <dbReference type="PROSITE-ProRule" id="PRU00169"/>
    </source>
</evidence>
<accession>A0A4S8P3Y0</accession>
<evidence type="ECO:0000259" key="13">
    <source>
        <dbReference type="PROSITE" id="PS50109"/>
    </source>
</evidence>
<reference evidence="16 17" key="1">
    <citation type="submission" date="2019-04" db="EMBL/GenBank/DDBJ databases">
        <title>Genome sequence of strain shin9-1.</title>
        <authorList>
            <person name="Gao J."/>
            <person name="Sun J."/>
        </authorList>
    </citation>
    <scope>NUCLEOTIDE SEQUENCE [LARGE SCALE GENOMIC DNA]</scope>
    <source>
        <strain evidence="17">shin9-1</strain>
    </source>
</reference>
<keyword evidence="12" id="KW-0175">Coiled coil</keyword>
<dbReference type="InterPro" id="IPR004358">
    <property type="entry name" value="Sig_transdc_His_kin-like_C"/>
</dbReference>
<comment type="caution">
    <text evidence="16">The sequence shown here is derived from an EMBL/GenBank/DDBJ whole genome shotgun (WGS) entry which is preliminary data.</text>
</comment>
<evidence type="ECO:0000313" key="16">
    <source>
        <dbReference type="EMBL" id="THV24720.1"/>
    </source>
</evidence>
<dbReference type="Gene3D" id="3.30.450.20">
    <property type="entry name" value="PAS domain"/>
    <property type="match status" value="6"/>
</dbReference>
<dbReference type="EMBL" id="STGV01000001">
    <property type="protein sequence ID" value="THV24720.1"/>
    <property type="molecule type" value="Genomic_DNA"/>
</dbReference>
<evidence type="ECO:0000256" key="6">
    <source>
        <dbReference type="ARBA" id="ARBA00022777"/>
    </source>
</evidence>
<keyword evidence="5" id="KW-0547">Nucleotide-binding</keyword>
<dbReference type="SMART" id="SM00448">
    <property type="entry name" value="REC"/>
    <property type="match status" value="2"/>
</dbReference>
<dbReference type="SMART" id="SM00388">
    <property type="entry name" value="HisKA"/>
    <property type="match status" value="1"/>
</dbReference>
<dbReference type="CDD" id="cd00082">
    <property type="entry name" value="HisKA"/>
    <property type="match status" value="1"/>
</dbReference>
<dbReference type="SUPFAM" id="SSF55785">
    <property type="entry name" value="PYP-like sensor domain (PAS domain)"/>
    <property type="match status" value="6"/>
</dbReference>
<dbReference type="InterPro" id="IPR000014">
    <property type="entry name" value="PAS"/>
</dbReference>
<evidence type="ECO:0000256" key="12">
    <source>
        <dbReference type="SAM" id="Coils"/>
    </source>
</evidence>
<feature type="domain" description="Histidine kinase" evidence="13">
    <location>
        <begin position="801"/>
        <end position="1022"/>
    </location>
</feature>
<dbReference type="EC" id="2.7.13.3" evidence="2"/>
<dbReference type="CDD" id="cd16922">
    <property type="entry name" value="HATPase_EvgS-ArcB-TorS-like"/>
    <property type="match status" value="1"/>
</dbReference>
<evidence type="ECO:0000256" key="2">
    <source>
        <dbReference type="ARBA" id="ARBA00012438"/>
    </source>
</evidence>
<organism evidence="16 17">
    <name type="scientific">Peteryoungia ipomoeae</name>
    <dbReference type="NCBI Taxonomy" id="1210932"/>
    <lineage>
        <taxon>Bacteria</taxon>
        <taxon>Pseudomonadati</taxon>
        <taxon>Pseudomonadota</taxon>
        <taxon>Alphaproteobacteria</taxon>
        <taxon>Hyphomicrobiales</taxon>
        <taxon>Rhizobiaceae</taxon>
        <taxon>Peteryoungia</taxon>
    </lineage>
</organism>
<dbReference type="PANTHER" id="PTHR45339">
    <property type="entry name" value="HYBRID SIGNAL TRANSDUCTION HISTIDINE KINASE J"/>
    <property type="match status" value="1"/>
</dbReference>
<comment type="subunit">
    <text evidence="9">At low DSF concentrations, interacts with RpfF.</text>
</comment>
<evidence type="ECO:0000256" key="10">
    <source>
        <dbReference type="ARBA" id="ARBA00068150"/>
    </source>
</evidence>
<dbReference type="PROSITE" id="PS50109">
    <property type="entry name" value="HIS_KIN"/>
    <property type="match status" value="1"/>
</dbReference>
<evidence type="ECO:0000259" key="14">
    <source>
        <dbReference type="PROSITE" id="PS50110"/>
    </source>
</evidence>
<dbReference type="InterPro" id="IPR013656">
    <property type="entry name" value="PAS_4"/>
</dbReference>
<dbReference type="GO" id="GO:0005524">
    <property type="term" value="F:ATP binding"/>
    <property type="evidence" value="ECO:0007669"/>
    <property type="project" value="UniProtKB-KW"/>
</dbReference>
<dbReference type="Gene3D" id="1.10.287.130">
    <property type="match status" value="1"/>
</dbReference>
<evidence type="ECO:0000256" key="9">
    <source>
        <dbReference type="ARBA" id="ARBA00064003"/>
    </source>
</evidence>
<dbReference type="Pfam" id="PF02518">
    <property type="entry name" value="HATPase_c"/>
    <property type="match status" value="1"/>
</dbReference>
<dbReference type="SUPFAM" id="SSF55874">
    <property type="entry name" value="ATPase domain of HSP90 chaperone/DNA topoisomerase II/histidine kinase"/>
    <property type="match status" value="1"/>
</dbReference>
<keyword evidence="6" id="KW-0418">Kinase</keyword>
<sequence length="1344" mass="149046">MSLNRRGSALLELVCEKIAALALPSYVKDSELRYVAVNPAFASLFGMEAEIFVGQTDHQLFGHGLDAMRDDAERRVLVFGEDDQLGFRAHPDEAVRLLRIERFFGEDDQLYLFGFMDAAGEVQQPQGYAVPWSAELEVFRSVLDQLPVAAFVRDSSHRLVFANQAFADLTGVPLDVQMGRTEPEIFPFIGDAYHEDNERILQGGLSEERRDVFLRPDGTRIPTLRRVGALCTRDGSQFLIGTITDLSLVRQGEEKLTAIRREAESMRHSFQTLLLSLPVGIMLVGPDLLIEYVNTALVEMAELEDGIELLGMHYRDFLRRVMARANPLITPAELDSRIDYRIEQIMSLDDGPLIDAKTPSGRALAAGSRKLEGGRILVTYSDVSDMVEREEETLLYRAALEQMQVPVFIRDTDRRMIYVNAAYEELHQQHRADIYGLTEAEMWPDRADQLRLENVRCLEHGEVIERPSDVVIRDGEEVSVITRINRITTAQSKHYLVGSVTDVSVIKQGQEALRQAQAHAEALYEDLVAMLHIMPLGVVILNSDYTVEFANEKCREIWGWPSDMAIDGMSFRSYCERNHSMGKAWPGLEFEEGYRRRIAQFDALEGSQTSELCYDDGQQVLATITRLRDRKILLTYSDLTEMRRREKAIDEAQQQLERMGQLMQDTMRLTSQGIAAIEKGRIVEVNPAFSRILDLPEDLVAVGSRWSEMFDYCAKRGDFGDDPRAALAQWQASLRASSGVSTTFFAGGKTWVKLEATFGGAQSCVIVLTDVTELKVREAELEVLLARSEAADKAKSDFLANMSHEIRTPMNGVLGMAELLSKSNLDSRQKTFVDIVMKSGNALLTIINDILDFSKIDAGQMKLRNAPFDPVEAIEDVATLLSAAAAEKDIELVISGEQAVRHTFLGDAGRFRQIVTNLLGNAIKFTEKGHVHIYLSSEPLAEGMAMLSVSIADTGVGIAPDMQAQIFEKFSQADTSSTRRHEGTGLGLAITAGLVKLFGGQVQVHSELGQGSVFTVDLPLKVVAERRRQQDLPVNVQGASVLVIDDNPVNRQILGEQLTMWGFDGYAVENGPLGLHILDQAYENGLRIDAVVIDYHMPEMNGIDVARAIRDDRRFDDMPLIFLTSMDMTASEELFESLRIQAHLMKPARANVLRRAIIDVIRTARLAKERGAALTHAPLMPRSKPVATLANSSGPDAATASSAEAPKDEVRILIAEDNEVNQIVFNQILAGSGIPYRIVANGALALDAWRTHRPDLILMDVSMPVMNGHEASRAIRAEEASAGGTSRVPIIGVTAHALESDREACKAAGMDDYLSKPISPEMLMRKIGEWYDLAPEQLAAALAG</sequence>
<dbReference type="InterPro" id="IPR003594">
    <property type="entry name" value="HATPase_dom"/>
</dbReference>
<dbReference type="SMART" id="SM00387">
    <property type="entry name" value="HATPase_c"/>
    <property type="match status" value="1"/>
</dbReference>
<evidence type="ECO:0000256" key="7">
    <source>
        <dbReference type="ARBA" id="ARBA00022840"/>
    </source>
</evidence>
<evidence type="ECO:0000256" key="5">
    <source>
        <dbReference type="ARBA" id="ARBA00022741"/>
    </source>
</evidence>
<dbReference type="OrthoDB" id="9810730at2"/>
<evidence type="ECO:0000256" key="8">
    <source>
        <dbReference type="ARBA" id="ARBA00023012"/>
    </source>
</evidence>
<keyword evidence="8" id="KW-0902">Two-component regulatory system</keyword>
<feature type="domain" description="Response regulatory" evidence="14">
    <location>
        <begin position="1211"/>
        <end position="1331"/>
    </location>
</feature>
<dbReference type="PANTHER" id="PTHR45339:SF1">
    <property type="entry name" value="HYBRID SIGNAL TRANSDUCTION HISTIDINE KINASE J"/>
    <property type="match status" value="1"/>
</dbReference>
<proteinExistence type="predicted"/>
<dbReference type="Pfam" id="PF08448">
    <property type="entry name" value="PAS_4"/>
    <property type="match status" value="3"/>
</dbReference>
<dbReference type="Gene3D" id="3.30.565.10">
    <property type="entry name" value="Histidine kinase-like ATPase, C-terminal domain"/>
    <property type="match status" value="1"/>
</dbReference>
<feature type="domain" description="PAS" evidence="15">
    <location>
        <begin position="392"/>
        <end position="436"/>
    </location>
</feature>
<feature type="modified residue" description="4-aspartylphosphate" evidence="11">
    <location>
        <position position="1260"/>
    </location>
</feature>
<dbReference type="Pfam" id="PF00512">
    <property type="entry name" value="HisKA"/>
    <property type="match status" value="1"/>
</dbReference>
<dbReference type="GO" id="GO:0000155">
    <property type="term" value="F:phosphorelay sensor kinase activity"/>
    <property type="evidence" value="ECO:0007669"/>
    <property type="project" value="InterPro"/>
</dbReference>
<dbReference type="InterPro" id="IPR001789">
    <property type="entry name" value="Sig_transdc_resp-reg_receiver"/>
</dbReference>
<evidence type="ECO:0000256" key="1">
    <source>
        <dbReference type="ARBA" id="ARBA00000085"/>
    </source>
</evidence>
<dbReference type="PRINTS" id="PR00344">
    <property type="entry name" value="BCTRLSENSOR"/>
</dbReference>
<dbReference type="NCBIfam" id="TIGR00229">
    <property type="entry name" value="sensory_box"/>
    <property type="match status" value="2"/>
</dbReference>
<dbReference type="SUPFAM" id="SSF47384">
    <property type="entry name" value="Homodimeric domain of signal transducing histidine kinase"/>
    <property type="match status" value="1"/>
</dbReference>
<name>A0A4S8P3Y0_9HYPH</name>
<dbReference type="InterPro" id="IPR036097">
    <property type="entry name" value="HisK_dim/P_sf"/>
</dbReference>
<comment type="catalytic activity">
    <reaction evidence="1">
        <text>ATP + protein L-histidine = ADP + protein N-phospho-L-histidine.</text>
        <dbReference type="EC" id="2.7.13.3"/>
    </reaction>
</comment>
<protein>
    <recommendedName>
        <fullName evidence="10">Sensory/regulatory protein RpfC</fullName>
        <ecNumber evidence="2">2.7.13.3</ecNumber>
    </recommendedName>
</protein>
<dbReference type="FunFam" id="1.10.287.130:FF:000002">
    <property type="entry name" value="Two-component osmosensing histidine kinase"/>
    <property type="match status" value="1"/>
</dbReference>
<evidence type="ECO:0000256" key="4">
    <source>
        <dbReference type="ARBA" id="ARBA00022679"/>
    </source>
</evidence>
<feature type="domain" description="PAS" evidence="15">
    <location>
        <begin position="135"/>
        <end position="208"/>
    </location>
</feature>
<dbReference type="CDD" id="cd00130">
    <property type="entry name" value="PAS"/>
    <property type="match status" value="2"/>
</dbReference>
<dbReference type="FunFam" id="3.30.565.10:FF:000010">
    <property type="entry name" value="Sensor histidine kinase RcsC"/>
    <property type="match status" value="1"/>
</dbReference>
<dbReference type="Proteomes" id="UP000308828">
    <property type="component" value="Unassembled WGS sequence"/>
</dbReference>
<evidence type="ECO:0000259" key="15">
    <source>
        <dbReference type="PROSITE" id="PS50112"/>
    </source>
</evidence>
<dbReference type="InterPro" id="IPR003661">
    <property type="entry name" value="HisK_dim/P_dom"/>
</dbReference>
<feature type="modified residue" description="4-aspartylphosphate" evidence="11">
    <location>
        <position position="1094"/>
    </location>
</feature>
<dbReference type="Pfam" id="PF12860">
    <property type="entry name" value="PAS_7"/>
    <property type="match status" value="3"/>
</dbReference>
<dbReference type="PROSITE" id="PS50110">
    <property type="entry name" value="RESPONSE_REGULATORY"/>
    <property type="match status" value="2"/>
</dbReference>
<dbReference type="InterPro" id="IPR036890">
    <property type="entry name" value="HATPase_C_sf"/>
</dbReference>
<keyword evidence="4" id="KW-0808">Transferase</keyword>
<dbReference type="CDD" id="cd00156">
    <property type="entry name" value="REC"/>
    <property type="match status" value="1"/>
</dbReference>